<feature type="compositionally biased region" description="Basic and acidic residues" evidence="1">
    <location>
        <begin position="529"/>
        <end position="540"/>
    </location>
</feature>
<dbReference type="STRING" id="436010.A0A166V0X0"/>
<sequence>MDIFNRPPAISEDTLQYTLYPPSDLTDKASVTTFAACIQDFVESLTHGLIWHRDPFELKVVSDLDKDGWMLEGRMRVGDCVDDEWCVVWLLREISEKWDVIISVFDSDGEFLLIEAAEALPSWVKPSNTENRVWIFKAHLHLVPLLHSSPSSSKKRRRRLPGTQDSDDEDNIGQGDDEDWITVTDALKLIRDSSSDTIAPGAVQSLVWQRVSKYPAAIQNHVHSTRVYVPLDIGRALNANPTLVQKPIETFYTRDAIQLRAAHRMARFPPEPSVLTTIKMTRTAYAQLVGQKFHPPKIFGRWQENEGTAEWRWRDVGMKVACGFEMLYQESKPRADLSSNTADNASAAQARKEALRRNPEYTKYIPNLVAAGYFKGELEGSQQWNILEDKAASTFVEVRREDDAARPTFSALLSSALSQTPVSTQDEPEDSEDWLNIDAQDFDDMLERTMGTATKQTQFEAMDTDEPGTEGDRIASEQAARLQDLAQKVENFVERDGDIEGAKFDDEESSDDEFSDERMSESDSDDDEGKPSETERRVAMDKLVPGLEPTEYGQMPASFHANSQRVAPTMETGVVEKESEREDPEKPSVKESPMRPIRQPILPRDKYDGVDSDDDSDDENGPEQDDESEEEQPQVVGEIEVDMHEEEEEFLEFSRQALGISDEQWGEIMRDRKGRGAFVPASAANMPSPAPKAAKPATAPSKPTQGRPPEPGPRPNVNPNLDSFEAVMQAMDAELAHNRKPKANADPTKPDKGKAKAPAAPAEDDEDIEGAMDAELKAMLNKAGGDEGEEEGEEPVDYNLIKNFLESFKSQAGLSGPVSNLAGRLQPGWQLPRDEA</sequence>
<feature type="compositionally biased region" description="Pro residues" evidence="1">
    <location>
        <begin position="706"/>
        <end position="716"/>
    </location>
</feature>
<name>A0A166V0X0_9AGAM</name>
<dbReference type="Proteomes" id="UP000076532">
    <property type="component" value="Unassembled WGS sequence"/>
</dbReference>
<dbReference type="InterPro" id="IPR010770">
    <property type="entry name" value="Ecd"/>
</dbReference>
<dbReference type="Pfam" id="PF07093">
    <property type="entry name" value="SGT1"/>
    <property type="match status" value="1"/>
</dbReference>
<evidence type="ECO:0000313" key="3">
    <source>
        <dbReference type="Proteomes" id="UP000076532"/>
    </source>
</evidence>
<proteinExistence type="predicted"/>
<feature type="region of interest" description="Disordered" evidence="1">
    <location>
        <begin position="494"/>
        <end position="771"/>
    </location>
</feature>
<evidence type="ECO:0000313" key="2">
    <source>
        <dbReference type="EMBL" id="KZP32235.1"/>
    </source>
</evidence>
<feature type="compositionally biased region" description="Basic and acidic residues" evidence="1">
    <location>
        <begin position="494"/>
        <end position="504"/>
    </location>
</feature>
<feature type="compositionally biased region" description="Acidic residues" evidence="1">
    <location>
        <begin position="610"/>
        <end position="632"/>
    </location>
</feature>
<dbReference type="PANTHER" id="PTHR13060:SF0">
    <property type="entry name" value="PROTEIN ECDYSONELESS HOMOLOG"/>
    <property type="match status" value="1"/>
</dbReference>
<dbReference type="EMBL" id="KV417486">
    <property type="protein sequence ID" value="KZP32235.1"/>
    <property type="molecule type" value="Genomic_DNA"/>
</dbReference>
<protein>
    <submittedName>
        <fullName evidence="2">SGT1-domain-containing protein</fullName>
    </submittedName>
</protein>
<feature type="compositionally biased region" description="Acidic residues" evidence="1">
    <location>
        <begin position="762"/>
        <end position="771"/>
    </location>
</feature>
<feature type="compositionally biased region" description="Acidic residues" evidence="1">
    <location>
        <begin position="165"/>
        <end position="177"/>
    </location>
</feature>
<evidence type="ECO:0000256" key="1">
    <source>
        <dbReference type="SAM" id="MobiDB-lite"/>
    </source>
</evidence>
<accession>A0A166V0X0</accession>
<feature type="compositionally biased region" description="Basic and acidic residues" evidence="1">
    <location>
        <begin position="574"/>
        <end position="593"/>
    </location>
</feature>
<dbReference type="GO" id="GO:0005634">
    <property type="term" value="C:nucleus"/>
    <property type="evidence" value="ECO:0007669"/>
    <property type="project" value="TreeGrafter"/>
</dbReference>
<feature type="compositionally biased region" description="Acidic residues" evidence="1">
    <location>
        <begin position="639"/>
        <end position="651"/>
    </location>
</feature>
<dbReference type="AlphaFoldDB" id="A0A166V0X0"/>
<dbReference type="PANTHER" id="PTHR13060">
    <property type="entry name" value="SGT1 PROTEIN HSGT1 SUPPRESSOR OF GCR2"/>
    <property type="match status" value="1"/>
</dbReference>
<keyword evidence="3" id="KW-1185">Reference proteome</keyword>
<gene>
    <name evidence="2" type="ORF">FIBSPDRAFT_723292</name>
</gene>
<feature type="region of interest" description="Disordered" evidence="1">
    <location>
        <begin position="149"/>
        <end position="177"/>
    </location>
</feature>
<dbReference type="OrthoDB" id="27237at2759"/>
<feature type="compositionally biased region" description="Acidic residues" evidence="1">
    <location>
        <begin position="505"/>
        <end position="515"/>
    </location>
</feature>
<reference evidence="2 3" key="1">
    <citation type="journal article" date="2016" name="Mol. Biol. Evol.">
        <title>Comparative Genomics of Early-Diverging Mushroom-Forming Fungi Provides Insights into the Origins of Lignocellulose Decay Capabilities.</title>
        <authorList>
            <person name="Nagy L.G."/>
            <person name="Riley R."/>
            <person name="Tritt A."/>
            <person name="Adam C."/>
            <person name="Daum C."/>
            <person name="Floudas D."/>
            <person name="Sun H."/>
            <person name="Yadav J.S."/>
            <person name="Pangilinan J."/>
            <person name="Larsson K.H."/>
            <person name="Matsuura K."/>
            <person name="Barry K."/>
            <person name="Labutti K."/>
            <person name="Kuo R."/>
            <person name="Ohm R.A."/>
            <person name="Bhattacharya S.S."/>
            <person name="Shirouzu T."/>
            <person name="Yoshinaga Y."/>
            <person name="Martin F.M."/>
            <person name="Grigoriev I.V."/>
            <person name="Hibbett D.S."/>
        </authorList>
    </citation>
    <scope>NUCLEOTIDE SEQUENCE [LARGE SCALE GENOMIC DNA]</scope>
    <source>
        <strain evidence="2 3">CBS 109695</strain>
    </source>
</reference>
<feature type="compositionally biased region" description="Low complexity" evidence="1">
    <location>
        <begin position="680"/>
        <end position="703"/>
    </location>
</feature>
<organism evidence="2 3">
    <name type="scientific">Athelia psychrophila</name>
    <dbReference type="NCBI Taxonomy" id="1759441"/>
    <lineage>
        <taxon>Eukaryota</taxon>
        <taxon>Fungi</taxon>
        <taxon>Dikarya</taxon>
        <taxon>Basidiomycota</taxon>
        <taxon>Agaricomycotina</taxon>
        <taxon>Agaricomycetes</taxon>
        <taxon>Agaricomycetidae</taxon>
        <taxon>Atheliales</taxon>
        <taxon>Atheliaceae</taxon>
        <taxon>Athelia</taxon>
    </lineage>
</organism>